<feature type="domain" description="Heterokaryon incompatibility" evidence="1">
    <location>
        <begin position="1"/>
        <end position="104"/>
    </location>
</feature>
<dbReference type="EMBL" id="ML996274">
    <property type="protein sequence ID" value="KAF2728575.1"/>
    <property type="molecule type" value="Genomic_DNA"/>
</dbReference>
<dbReference type="PANTHER" id="PTHR24148">
    <property type="entry name" value="ANKYRIN REPEAT DOMAIN-CONTAINING PROTEIN 39 HOMOLOG-RELATED"/>
    <property type="match status" value="1"/>
</dbReference>
<feature type="non-terminal residue" evidence="2">
    <location>
        <position position="127"/>
    </location>
</feature>
<dbReference type="PANTHER" id="PTHR24148:SF73">
    <property type="entry name" value="HET DOMAIN PROTEIN (AFU_ORTHOLOGUE AFUA_8G01020)"/>
    <property type="match status" value="1"/>
</dbReference>
<proteinExistence type="predicted"/>
<evidence type="ECO:0000313" key="3">
    <source>
        <dbReference type="Proteomes" id="UP000799444"/>
    </source>
</evidence>
<dbReference type="Proteomes" id="UP000799444">
    <property type="component" value="Unassembled WGS sequence"/>
</dbReference>
<dbReference type="OrthoDB" id="3553147at2759"/>
<gene>
    <name evidence="2" type="ORF">EJ04DRAFT_416277</name>
</gene>
<dbReference type="Pfam" id="PF06985">
    <property type="entry name" value="HET"/>
    <property type="match status" value="1"/>
</dbReference>
<keyword evidence="3" id="KW-1185">Reference proteome</keyword>
<dbReference type="InterPro" id="IPR010730">
    <property type="entry name" value="HET"/>
</dbReference>
<dbReference type="InterPro" id="IPR052895">
    <property type="entry name" value="HetReg/Transcr_Mod"/>
</dbReference>
<sequence length="127" mass="14641">NLFAALRHLRNAKESRSLWIDAICINQSDVIEREIEIKRMGDISRLAHRVVAWIGLADDSSASAFENLRRHGTQIKYTEDCTFILAMQQLLELAWFNRLWVQQELQLSNHRTSIQCGKDSIPVSSMT</sequence>
<comment type="caution">
    <text evidence="2">The sequence shown here is derived from an EMBL/GenBank/DDBJ whole genome shotgun (WGS) entry which is preliminary data.</text>
</comment>
<evidence type="ECO:0000313" key="2">
    <source>
        <dbReference type="EMBL" id="KAF2728575.1"/>
    </source>
</evidence>
<reference evidence="2" key="1">
    <citation type="journal article" date="2020" name="Stud. Mycol.">
        <title>101 Dothideomycetes genomes: a test case for predicting lifestyles and emergence of pathogens.</title>
        <authorList>
            <person name="Haridas S."/>
            <person name="Albert R."/>
            <person name="Binder M."/>
            <person name="Bloem J."/>
            <person name="Labutti K."/>
            <person name="Salamov A."/>
            <person name="Andreopoulos B."/>
            <person name="Baker S."/>
            <person name="Barry K."/>
            <person name="Bills G."/>
            <person name="Bluhm B."/>
            <person name="Cannon C."/>
            <person name="Castanera R."/>
            <person name="Culley D."/>
            <person name="Daum C."/>
            <person name="Ezra D."/>
            <person name="Gonzalez J."/>
            <person name="Henrissat B."/>
            <person name="Kuo A."/>
            <person name="Liang C."/>
            <person name="Lipzen A."/>
            <person name="Lutzoni F."/>
            <person name="Magnuson J."/>
            <person name="Mondo S."/>
            <person name="Nolan M."/>
            <person name="Ohm R."/>
            <person name="Pangilinan J."/>
            <person name="Park H.-J."/>
            <person name="Ramirez L."/>
            <person name="Alfaro M."/>
            <person name="Sun H."/>
            <person name="Tritt A."/>
            <person name="Yoshinaga Y."/>
            <person name="Zwiers L.-H."/>
            <person name="Turgeon B."/>
            <person name="Goodwin S."/>
            <person name="Spatafora J."/>
            <person name="Crous P."/>
            <person name="Grigoriev I."/>
        </authorList>
    </citation>
    <scope>NUCLEOTIDE SEQUENCE</scope>
    <source>
        <strain evidence="2">CBS 125425</strain>
    </source>
</reference>
<dbReference type="AlphaFoldDB" id="A0A9P4QMY0"/>
<accession>A0A9P4QMY0</accession>
<feature type="non-terminal residue" evidence="2">
    <location>
        <position position="1"/>
    </location>
</feature>
<name>A0A9P4QMY0_9PLEO</name>
<protein>
    <recommendedName>
        <fullName evidence="1">Heterokaryon incompatibility domain-containing protein</fullName>
    </recommendedName>
</protein>
<evidence type="ECO:0000259" key="1">
    <source>
        <dbReference type="Pfam" id="PF06985"/>
    </source>
</evidence>
<organism evidence="2 3">
    <name type="scientific">Polyplosphaeria fusca</name>
    <dbReference type="NCBI Taxonomy" id="682080"/>
    <lineage>
        <taxon>Eukaryota</taxon>
        <taxon>Fungi</taxon>
        <taxon>Dikarya</taxon>
        <taxon>Ascomycota</taxon>
        <taxon>Pezizomycotina</taxon>
        <taxon>Dothideomycetes</taxon>
        <taxon>Pleosporomycetidae</taxon>
        <taxon>Pleosporales</taxon>
        <taxon>Tetraplosphaeriaceae</taxon>
        <taxon>Polyplosphaeria</taxon>
    </lineage>
</organism>